<dbReference type="Gene3D" id="3.40.630.30">
    <property type="match status" value="1"/>
</dbReference>
<dbReference type="PROSITE" id="PS51186">
    <property type="entry name" value="GNAT"/>
    <property type="match status" value="1"/>
</dbReference>
<dbReference type="CDD" id="cd04301">
    <property type="entry name" value="NAT_SF"/>
    <property type="match status" value="1"/>
</dbReference>
<reference evidence="3" key="1">
    <citation type="submission" date="2018-12" db="EMBL/GenBank/DDBJ databases">
        <title>Dusodibacter welbiota gen. nov., sp. nov., isolated from human faeces and emended description of the Oscillibacter genus.</title>
        <authorList>
            <person name="Le Roy T."/>
            <person name="Van der Smissen P."/>
            <person name="Delzenne N."/>
            <person name="Muccioli G."/>
            <person name="Collet J.F."/>
            <person name="Cani P.D."/>
        </authorList>
    </citation>
    <scope>NUCLEOTIDE SEQUENCE [LARGE SCALE GENOMIC DNA]</scope>
    <source>
        <strain evidence="3">J115</strain>
    </source>
</reference>
<dbReference type="Pfam" id="PF00583">
    <property type="entry name" value="Acetyltransf_1"/>
    <property type="match status" value="1"/>
</dbReference>
<dbReference type="KEGG" id="obj:EIO64_16160"/>
<gene>
    <name evidence="2" type="ORF">EIO64_16160</name>
</gene>
<dbReference type="SUPFAM" id="SSF55729">
    <property type="entry name" value="Acyl-CoA N-acyltransferases (Nat)"/>
    <property type="match status" value="1"/>
</dbReference>
<proteinExistence type="predicted"/>
<feature type="domain" description="N-acetyltransferase" evidence="1">
    <location>
        <begin position="9"/>
        <end position="154"/>
    </location>
</feature>
<sequence length="154" mass="17863">MDSSVHKQLHFKSVNAENRREVEGLTVFSEQAGFIESVSECLREADELELWRPVGIYDSDTLIGFAMYGYFPEPAPGQLWLDRLLIDKRYQGKGYGKQAVLSLLDRLHTEYQSGTVYLSVYENNPHAIKLYQQIGFRFNGKYDSKGEHIMEYHF</sequence>
<name>A0A4D7AUP1_9FIRM</name>
<dbReference type="GO" id="GO:0016747">
    <property type="term" value="F:acyltransferase activity, transferring groups other than amino-acyl groups"/>
    <property type="evidence" value="ECO:0007669"/>
    <property type="project" value="InterPro"/>
</dbReference>
<keyword evidence="2" id="KW-0808">Transferase</keyword>
<evidence type="ECO:0000313" key="2">
    <source>
        <dbReference type="EMBL" id="QCI61093.1"/>
    </source>
</evidence>
<dbReference type="EMBL" id="CP034413">
    <property type="protein sequence ID" value="QCI61093.1"/>
    <property type="molecule type" value="Genomic_DNA"/>
</dbReference>
<organism evidence="2 3">
    <name type="scientific">Dysosmobacter welbionis</name>
    <dbReference type="NCBI Taxonomy" id="2093857"/>
    <lineage>
        <taxon>Bacteria</taxon>
        <taxon>Bacillati</taxon>
        <taxon>Bacillota</taxon>
        <taxon>Clostridia</taxon>
        <taxon>Eubacteriales</taxon>
        <taxon>Oscillospiraceae</taxon>
        <taxon>Dysosmobacter</taxon>
    </lineage>
</organism>
<dbReference type="PANTHER" id="PTHR43617">
    <property type="entry name" value="L-AMINO ACID N-ACETYLTRANSFERASE"/>
    <property type="match status" value="1"/>
</dbReference>
<evidence type="ECO:0000313" key="3">
    <source>
        <dbReference type="Proteomes" id="UP000298642"/>
    </source>
</evidence>
<dbReference type="InterPro" id="IPR016181">
    <property type="entry name" value="Acyl_CoA_acyltransferase"/>
</dbReference>
<dbReference type="RefSeq" id="WP_036627643.1">
    <property type="nucleotide sequence ID" value="NZ_DBFBZU010000097.1"/>
</dbReference>
<dbReference type="Gene3D" id="1.10.287.900">
    <property type="entry name" value="The crystal structure of the spermine/spermidine acetyltransferase from enterococcus faecali"/>
    <property type="match status" value="1"/>
</dbReference>
<dbReference type="InterPro" id="IPR000182">
    <property type="entry name" value="GNAT_dom"/>
</dbReference>
<keyword evidence="3" id="KW-1185">Reference proteome</keyword>
<accession>A0A4D7AUP1</accession>
<dbReference type="Proteomes" id="UP000298642">
    <property type="component" value="Chromosome"/>
</dbReference>
<dbReference type="InterPro" id="IPR050276">
    <property type="entry name" value="MshD_Acetyltransferase"/>
</dbReference>
<protein>
    <submittedName>
        <fullName evidence="2">GNAT family N-acetyltransferase</fullName>
    </submittedName>
</protein>
<dbReference type="AlphaFoldDB" id="A0A4D7AUP1"/>
<dbReference type="InterPro" id="IPR027455">
    <property type="entry name" value="Sper_AcTfrase_N"/>
</dbReference>
<evidence type="ECO:0000259" key="1">
    <source>
        <dbReference type="PROSITE" id="PS51186"/>
    </source>
</evidence>